<feature type="signal peptide" evidence="1">
    <location>
        <begin position="1"/>
        <end position="30"/>
    </location>
</feature>
<evidence type="ECO:0000313" key="3">
    <source>
        <dbReference type="Proteomes" id="UP000550508"/>
    </source>
</evidence>
<name>A0A849W1C4_9HYPH</name>
<evidence type="ECO:0000256" key="1">
    <source>
        <dbReference type="SAM" id="SignalP"/>
    </source>
</evidence>
<protein>
    <submittedName>
        <fullName evidence="2">Uncharacterized protein</fullName>
    </submittedName>
</protein>
<proteinExistence type="predicted"/>
<dbReference type="RefSeq" id="WP_091922908.1">
    <property type="nucleotide sequence ID" value="NZ_CP088292.1"/>
</dbReference>
<reference evidence="2 3" key="1">
    <citation type="submission" date="2020-05" db="EMBL/GenBank/DDBJ databases">
        <authorList>
            <person name="Kim M.K."/>
        </authorList>
    </citation>
    <scope>NUCLEOTIDE SEQUENCE [LARGE SCALE GENOMIC DNA]</scope>
    <source>
        <strain evidence="2 3">BT25</strain>
    </source>
</reference>
<dbReference type="EMBL" id="JABUMX010000008">
    <property type="protein sequence ID" value="NTS33880.1"/>
    <property type="molecule type" value="Genomic_DNA"/>
</dbReference>
<gene>
    <name evidence="2" type="ORF">HQ945_21705</name>
</gene>
<evidence type="ECO:0000313" key="2">
    <source>
        <dbReference type="EMBL" id="NTS33880.1"/>
    </source>
</evidence>
<organism evidence="2 3">
    <name type="scientific">Phyllobacterium pellucidum</name>
    <dbReference type="NCBI Taxonomy" id="2740464"/>
    <lineage>
        <taxon>Bacteria</taxon>
        <taxon>Pseudomonadati</taxon>
        <taxon>Pseudomonadota</taxon>
        <taxon>Alphaproteobacteria</taxon>
        <taxon>Hyphomicrobiales</taxon>
        <taxon>Phyllobacteriaceae</taxon>
        <taxon>Phyllobacterium</taxon>
    </lineage>
</organism>
<dbReference type="Proteomes" id="UP000550508">
    <property type="component" value="Unassembled WGS sequence"/>
</dbReference>
<keyword evidence="1" id="KW-0732">Signal</keyword>
<dbReference type="AlphaFoldDB" id="A0A849W1C4"/>
<accession>A0A849W1C4</accession>
<sequence length="100" mass="10576">MAFFNSFTAISTAILAGGIVLSASAGQSNADETLTRTELCGKLQLQTQHALTEHAEAKRAAKAKALQKQAANFCASNKQAQGIRDYAQALKLLGVRPVDD</sequence>
<feature type="chain" id="PRO_5033022748" evidence="1">
    <location>
        <begin position="31"/>
        <end position="100"/>
    </location>
</feature>
<comment type="caution">
    <text evidence="2">The sequence shown here is derived from an EMBL/GenBank/DDBJ whole genome shotgun (WGS) entry which is preliminary data.</text>
</comment>
<keyword evidence="3" id="KW-1185">Reference proteome</keyword>